<gene>
    <name evidence="7" type="ORF">Lalb_Chr13g0303471</name>
</gene>
<evidence type="ECO:0000313" key="8">
    <source>
        <dbReference type="Proteomes" id="UP000447434"/>
    </source>
</evidence>
<dbReference type="AlphaFoldDB" id="A0A6A4PKB7"/>
<dbReference type="EMBL" id="WOCE01000013">
    <property type="protein sequence ID" value="KAE9601975.1"/>
    <property type="molecule type" value="Genomic_DNA"/>
</dbReference>
<keyword evidence="5 6" id="KW-0472">Membrane</keyword>
<keyword evidence="4 6" id="KW-1133">Transmembrane helix</keyword>
<evidence type="ECO:0000256" key="4">
    <source>
        <dbReference type="ARBA" id="ARBA00022989"/>
    </source>
</evidence>
<dbReference type="SUPFAM" id="SSF103473">
    <property type="entry name" value="MFS general substrate transporter"/>
    <property type="match status" value="1"/>
</dbReference>
<dbReference type="InterPro" id="IPR036259">
    <property type="entry name" value="MFS_trans_sf"/>
</dbReference>
<evidence type="ECO:0000256" key="5">
    <source>
        <dbReference type="ARBA" id="ARBA00023136"/>
    </source>
</evidence>
<feature type="transmembrane region" description="Helical" evidence="6">
    <location>
        <begin position="192"/>
        <end position="213"/>
    </location>
</feature>
<dbReference type="Proteomes" id="UP000447434">
    <property type="component" value="Chromosome 13"/>
</dbReference>
<dbReference type="Gene3D" id="1.20.1250.20">
    <property type="entry name" value="MFS general substrate transporter like domains"/>
    <property type="match status" value="1"/>
</dbReference>
<evidence type="ECO:0000313" key="7">
    <source>
        <dbReference type="EMBL" id="KAE9601975.1"/>
    </source>
</evidence>
<organism evidence="7 8">
    <name type="scientific">Lupinus albus</name>
    <name type="common">White lupine</name>
    <name type="synonym">Lupinus termis</name>
    <dbReference type="NCBI Taxonomy" id="3870"/>
    <lineage>
        <taxon>Eukaryota</taxon>
        <taxon>Viridiplantae</taxon>
        <taxon>Streptophyta</taxon>
        <taxon>Embryophyta</taxon>
        <taxon>Tracheophyta</taxon>
        <taxon>Spermatophyta</taxon>
        <taxon>Magnoliopsida</taxon>
        <taxon>eudicotyledons</taxon>
        <taxon>Gunneridae</taxon>
        <taxon>Pentapetalae</taxon>
        <taxon>rosids</taxon>
        <taxon>fabids</taxon>
        <taxon>Fabales</taxon>
        <taxon>Fabaceae</taxon>
        <taxon>Papilionoideae</taxon>
        <taxon>50 kb inversion clade</taxon>
        <taxon>genistoids sensu lato</taxon>
        <taxon>core genistoids</taxon>
        <taxon>Genisteae</taxon>
        <taxon>Lupinus</taxon>
    </lineage>
</organism>
<name>A0A6A4PKB7_LUPAL</name>
<feature type="transmembrane region" description="Helical" evidence="6">
    <location>
        <begin position="105"/>
        <end position="128"/>
    </location>
</feature>
<evidence type="ECO:0000256" key="6">
    <source>
        <dbReference type="SAM" id="Phobius"/>
    </source>
</evidence>
<dbReference type="OrthoDB" id="8904098at2759"/>
<evidence type="ECO:0000256" key="1">
    <source>
        <dbReference type="ARBA" id="ARBA00004141"/>
    </source>
</evidence>
<evidence type="ECO:0000256" key="2">
    <source>
        <dbReference type="ARBA" id="ARBA00005982"/>
    </source>
</evidence>
<evidence type="ECO:0000256" key="3">
    <source>
        <dbReference type="ARBA" id="ARBA00022692"/>
    </source>
</evidence>
<comment type="subcellular location">
    <subcellularLocation>
        <location evidence="1">Membrane</location>
        <topology evidence="1">Multi-pass membrane protein</topology>
    </subcellularLocation>
</comment>
<dbReference type="PANTHER" id="PTHR11654">
    <property type="entry name" value="OLIGOPEPTIDE TRANSPORTER-RELATED"/>
    <property type="match status" value="1"/>
</dbReference>
<comment type="caution">
    <text evidence="7">The sequence shown here is derived from an EMBL/GenBank/DDBJ whole genome shotgun (WGS) entry which is preliminary data.</text>
</comment>
<keyword evidence="3 6" id="KW-0812">Transmembrane</keyword>
<keyword evidence="8" id="KW-1185">Reference proteome</keyword>
<feature type="transmembrane region" description="Helical" evidence="6">
    <location>
        <begin position="149"/>
        <end position="172"/>
    </location>
</feature>
<reference evidence="8" key="1">
    <citation type="journal article" date="2020" name="Nat. Commun.">
        <title>Genome sequence of the cluster root forming white lupin.</title>
        <authorList>
            <person name="Hufnagel B."/>
            <person name="Marques A."/>
            <person name="Soriano A."/>
            <person name="Marques L."/>
            <person name="Divol F."/>
            <person name="Doumas P."/>
            <person name="Sallet E."/>
            <person name="Mancinotti D."/>
            <person name="Carrere S."/>
            <person name="Marande W."/>
            <person name="Arribat S."/>
            <person name="Keller J."/>
            <person name="Huneau C."/>
            <person name="Blein T."/>
            <person name="Aime D."/>
            <person name="Laguerre M."/>
            <person name="Taylor J."/>
            <person name="Schubert V."/>
            <person name="Nelson M."/>
            <person name="Geu-Flores F."/>
            <person name="Crespi M."/>
            <person name="Gallardo-Guerrero K."/>
            <person name="Delaux P.-M."/>
            <person name="Salse J."/>
            <person name="Berges H."/>
            <person name="Guyot R."/>
            <person name="Gouzy J."/>
            <person name="Peret B."/>
        </authorList>
    </citation>
    <scope>NUCLEOTIDE SEQUENCE [LARGE SCALE GENOMIC DNA]</scope>
    <source>
        <strain evidence="8">cv. Amiga</strain>
    </source>
</reference>
<comment type="similarity">
    <text evidence="2">Belongs to the major facilitator superfamily. Proton-dependent oligopeptide transporter (POT/PTR) (TC 2.A.17) family.</text>
</comment>
<dbReference type="GO" id="GO:0022857">
    <property type="term" value="F:transmembrane transporter activity"/>
    <property type="evidence" value="ECO:0007669"/>
    <property type="project" value="InterPro"/>
</dbReference>
<sequence length="219" mass="24150">MNTVVERETGTITMETNEKKESIEKNEEVNYRGWKVMPFIIGNETFEKLGTVGTLSNLLVYLTTVFNLNNITANNIINIFNGSTNLATLIGAFLSDAYFGRFNTVAFSIVISFLGLLAIQLTAAIKSLHPPQCGKENSICKGPTVGQMAFLISGFVLLLIGASGIRPCNMAFGADQFNPNTESGKKGINSFFNWYFFTFTFAQMVSLTVIVYIQSNIQM</sequence>
<accession>A0A6A4PKB7</accession>
<dbReference type="GO" id="GO:0016020">
    <property type="term" value="C:membrane"/>
    <property type="evidence" value="ECO:0007669"/>
    <property type="project" value="UniProtKB-SubCell"/>
</dbReference>
<dbReference type="InterPro" id="IPR000109">
    <property type="entry name" value="POT_fam"/>
</dbReference>
<proteinExistence type="inferred from homology"/>
<protein>
    <submittedName>
        <fullName evidence="7">Putative proton-dependent oligopeptide transporter family, major facilitator superfamily</fullName>
    </submittedName>
</protein>
<dbReference type="Pfam" id="PF00854">
    <property type="entry name" value="PTR2"/>
    <property type="match status" value="1"/>
</dbReference>